<dbReference type="RefSeq" id="WP_072575181.1">
    <property type="nucleotide sequence ID" value="NZ_JAXOJV010000010.1"/>
</dbReference>
<evidence type="ECO:0008006" key="7">
    <source>
        <dbReference type="Google" id="ProtNLM"/>
    </source>
</evidence>
<gene>
    <name evidence="2" type="ORF">BHL82_08775</name>
    <name evidence="3" type="ORF">BHL83_10185</name>
    <name evidence="1" type="ORF">BJI45_07140</name>
</gene>
<reference evidence="3 5" key="2">
    <citation type="submission" date="2016-09" db="EMBL/GenBank/DDBJ databases">
        <title>Lactobacillus reuteri KLR3006, genome sequencing and assembly.</title>
        <authorList>
            <person name="Lee J.-Y."/>
            <person name="Kim E.B."/>
            <person name="Choi Y.-J."/>
        </authorList>
    </citation>
    <scope>NUCLEOTIDE SEQUENCE [LARGE SCALE GENOMIC DNA]</scope>
    <source>
        <strain evidence="3 5">KLR3006</strain>
    </source>
</reference>
<reference evidence="1 4" key="3">
    <citation type="submission" date="2016-10" db="EMBL/GenBank/DDBJ databases">
        <title>Genome sequence of Lactobacillus reuteri 121, a source of glucan and fructan exopolysaccharides.</title>
        <authorList>
            <person name="Gangoiti J."/>
            <person name="Lammerts Van Bueren A."/>
            <person name="Dijkhuizen L."/>
        </authorList>
    </citation>
    <scope>NUCLEOTIDE SEQUENCE [LARGE SCALE GENOMIC DNA]</scope>
    <source>
        <strain evidence="1 4">121</strain>
    </source>
</reference>
<evidence type="ECO:0000313" key="1">
    <source>
        <dbReference type="EMBL" id="OJI10364.1"/>
    </source>
</evidence>
<dbReference type="Proteomes" id="UP000184174">
    <property type="component" value="Unassembled WGS sequence"/>
</dbReference>
<dbReference type="Proteomes" id="UP000194219">
    <property type="component" value="Unassembled WGS sequence"/>
</dbReference>
<evidence type="ECO:0000313" key="3">
    <source>
        <dbReference type="EMBL" id="OTA93215.1"/>
    </source>
</evidence>
<sequence length="61" mass="7097">MYGTKLINARQLADALGVCNTTLFKMLKQRNQRGDPCPFHQLGPNSRKYYVLDEVQQWLVQ</sequence>
<evidence type="ECO:0000313" key="6">
    <source>
        <dbReference type="Proteomes" id="UP000194286"/>
    </source>
</evidence>
<dbReference type="Proteomes" id="UP000194286">
    <property type="component" value="Unassembled WGS sequence"/>
</dbReference>
<dbReference type="EMBL" id="MKQH01000014">
    <property type="protein sequence ID" value="OJI10364.1"/>
    <property type="molecule type" value="Genomic_DNA"/>
</dbReference>
<comment type="caution">
    <text evidence="2">The sequence shown here is derived from an EMBL/GenBank/DDBJ whole genome shotgun (WGS) entry which is preliminary data.</text>
</comment>
<dbReference type="EMBL" id="MIMU01000116">
    <property type="protein sequence ID" value="OTA82766.1"/>
    <property type="molecule type" value="Genomic_DNA"/>
</dbReference>
<reference evidence="2 6" key="1">
    <citation type="submission" date="2016-09" db="EMBL/GenBank/DDBJ databases">
        <title>Lactobacillus reuteri KLR3005, genome sequencing and assembly.</title>
        <authorList>
            <person name="Lee J.-Y."/>
            <person name="Kim E.B."/>
            <person name="Choi Y.-J."/>
        </authorList>
    </citation>
    <scope>NUCLEOTIDE SEQUENCE [LARGE SCALE GENOMIC DNA]</scope>
    <source>
        <strain evidence="2 6">KLR3005</strain>
    </source>
</reference>
<dbReference type="EMBL" id="MIMV01000009">
    <property type="protein sequence ID" value="OTA93215.1"/>
    <property type="molecule type" value="Genomic_DNA"/>
</dbReference>
<name>A0A1Y2V9N6_LIMRT</name>
<proteinExistence type="predicted"/>
<evidence type="ECO:0000313" key="5">
    <source>
        <dbReference type="Proteomes" id="UP000194219"/>
    </source>
</evidence>
<dbReference type="InterPro" id="IPR036388">
    <property type="entry name" value="WH-like_DNA-bd_sf"/>
</dbReference>
<protein>
    <recommendedName>
        <fullName evidence="7">Helix-turn-helix domain-containing protein</fullName>
    </recommendedName>
</protein>
<dbReference type="Gene3D" id="1.10.10.10">
    <property type="entry name" value="Winged helix-like DNA-binding domain superfamily/Winged helix DNA-binding domain"/>
    <property type="match status" value="1"/>
</dbReference>
<accession>A0A1Y2V9N6</accession>
<dbReference type="AlphaFoldDB" id="A0A1Y2V9N6"/>
<evidence type="ECO:0000313" key="2">
    <source>
        <dbReference type="EMBL" id="OTA82766.1"/>
    </source>
</evidence>
<evidence type="ECO:0000313" key="4">
    <source>
        <dbReference type="Proteomes" id="UP000184174"/>
    </source>
</evidence>
<organism evidence="2 6">
    <name type="scientific">Limosilactobacillus reuteri</name>
    <name type="common">Lactobacillus reuteri</name>
    <dbReference type="NCBI Taxonomy" id="1598"/>
    <lineage>
        <taxon>Bacteria</taxon>
        <taxon>Bacillati</taxon>
        <taxon>Bacillota</taxon>
        <taxon>Bacilli</taxon>
        <taxon>Lactobacillales</taxon>
        <taxon>Lactobacillaceae</taxon>
        <taxon>Limosilactobacillus</taxon>
    </lineage>
</organism>